<dbReference type="RefSeq" id="WP_004968234.1">
    <property type="nucleotide sequence ID" value="NZ_AOLP01000006.1"/>
</dbReference>
<accession>M0JG23</accession>
<evidence type="ECO:0000313" key="2">
    <source>
        <dbReference type="Proteomes" id="UP000011553"/>
    </source>
</evidence>
<dbReference type="AlphaFoldDB" id="M0JG23"/>
<sequence length="86" mass="8961">MQSPPTGSSGGSSDLLVEIVETLEACGLDDDAYQLHEYVDPGALEQLIASVDEIIAVQFTVEGIPLGVSPDGVDVIIEDESQSVGE</sequence>
<protein>
    <recommendedName>
        <fullName evidence="3">Halobacterial output domain-containing protein</fullName>
    </recommendedName>
</protein>
<dbReference type="EMBL" id="AOLP01000006">
    <property type="protein sequence ID" value="EMA06954.1"/>
    <property type="molecule type" value="Genomic_DNA"/>
</dbReference>
<evidence type="ECO:0008006" key="3">
    <source>
        <dbReference type="Google" id="ProtNLM"/>
    </source>
</evidence>
<name>M0JG23_9EURY</name>
<gene>
    <name evidence="1" type="ORF">C438_05357</name>
</gene>
<dbReference type="PATRIC" id="fig|662478.6.peg.999"/>
<dbReference type="Proteomes" id="UP000011553">
    <property type="component" value="Unassembled WGS sequence"/>
</dbReference>
<evidence type="ECO:0000313" key="1">
    <source>
        <dbReference type="EMBL" id="EMA06954.1"/>
    </source>
</evidence>
<reference evidence="1 2" key="1">
    <citation type="journal article" date="2014" name="PLoS Genet.">
        <title>Phylogenetically driven sequencing of extremely halophilic archaea reveals strategies for static and dynamic osmo-response.</title>
        <authorList>
            <person name="Becker E.A."/>
            <person name="Seitzer P.M."/>
            <person name="Tritt A."/>
            <person name="Larsen D."/>
            <person name="Krusor M."/>
            <person name="Yao A.I."/>
            <person name="Wu D."/>
            <person name="Madern D."/>
            <person name="Eisen J.A."/>
            <person name="Darling A.E."/>
            <person name="Facciotti M.T."/>
        </authorList>
    </citation>
    <scope>NUCLEOTIDE SEQUENCE [LARGE SCALE GENOMIC DNA]</scope>
    <source>
        <strain evidence="1 2">ATCC 35960</strain>
    </source>
</reference>
<keyword evidence="2" id="KW-1185">Reference proteome</keyword>
<proteinExistence type="predicted"/>
<comment type="caution">
    <text evidence="1">The sequence shown here is derived from an EMBL/GenBank/DDBJ whole genome shotgun (WGS) entry which is preliminary data.</text>
</comment>
<organism evidence="1 2">
    <name type="scientific">Haloferax denitrificans ATCC 35960</name>
    <dbReference type="NCBI Taxonomy" id="662478"/>
    <lineage>
        <taxon>Archaea</taxon>
        <taxon>Methanobacteriati</taxon>
        <taxon>Methanobacteriota</taxon>
        <taxon>Stenosarchaea group</taxon>
        <taxon>Halobacteria</taxon>
        <taxon>Halobacteriales</taxon>
        <taxon>Haloferacaceae</taxon>
        <taxon>Haloferax</taxon>
    </lineage>
</organism>